<gene>
    <name evidence="2" type="ORF">GUY60_00825</name>
</gene>
<dbReference type="Gene3D" id="3.40.50.720">
    <property type="entry name" value="NAD(P)-binding Rossmann-like Domain"/>
    <property type="match status" value="1"/>
</dbReference>
<dbReference type="OrthoDB" id="4420885at2"/>
<evidence type="ECO:0000313" key="3">
    <source>
        <dbReference type="Proteomes" id="UP000598297"/>
    </source>
</evidence>
<dbReference type="Pfam" id="PF03435">
    <property type="entry name" value="Sacchrp_dh_NADP"/>
    <property type="match status" value="1"/>
</dbReference>
<dbReference type="EMBL" id="JAAAHS010000003">
    <property type="protein sequence ID" value="NBE49994.1"/>
    <property type="molecule type" value="Genomic_DNA"/>
</dbReference>
<comment type="caution">
    <text evidence="2">The sequence shown here is derived from an EMBL/GenBank/DDBJ whole genome shotgun (WGS) entry which is preliminary data.</text>
</comment>
<dbReference type="PANTHER" id="PTHR43796">
    <property type="entry name" value="CARBOXYNORSPERMIDINE SYNTHASE"/>
    <property type="match status" value="1"/>
</dbReference>
<organism evidence="2 3">
    <name type="scientific">Streptomyces boluensis</name>
    <dbReference type="NCBI Taxonomy" id="1775135"/>
    <lineage>
        <taxon>Bacteria</taxon>
        <taxon>Bacillati</taxon>
        <taxon>Actinomycetota</taxon>
        <taxon>Actinomycetes</taxon>
        <taxon>Kitasatosporales</taxon>
        <taxon>Streptomycetaceae</taxon>
        <taxon>Streptomyces</taxon>
    </lineage>
</organism>
<dbReference type="Proteomes" id="UP000598297">
    <property type="component" value="Unassembled WGS sequence"/>
</dbReference>
<proteinExistence type="predicted"/>
<sequence length="395" mass="41991">MTDTPSTATAPTGSARILVIGGAGEMGAYACRALAKADEVAQVFIADRDLRRATELAHELGPRAVPLALDIADAEALASSLADVDIVLNTAGPFYRFGREVLSAAIATRTHYLDICDDWEPTLEMLELDDSARAAGVTAVIGMGASPGTSNLLALLTMNQLDTVERVFTAWRAGALPYPAEGAEPQTNAALEHWVHNCTEPIKIWRDGGLVDALALEELTVSYPGRGEGAVWVCGHPEPLTLPRVRPEVRESLNLMVSRRGLMEGMQRVAARVRSGELDVRSASKQILLEPGTGGAAAGPAPTLPNLFAVAEGTKDGRRLRVGAQPIVLPNANMGEMTGYPLAVATLMMARGQVDRPGVQGPEGTIDPEAYFQELSLLVEDRPDGPVVELVDEEF</sequence>
<dbReference type="RefSeq" id="WP_161692877.1">
    <property type="nucleotide sequence ID" value="NZ_JAAAHS010000003.1"/>
</dbReference>
<keyword evidence="3" id="KW-1185">Reference proteome</keyword>
<feature type="domain" description="Saccharopine dehydrogenase NADP binding" evidence="1">
    <location>
        <begin position="17"/>
        <end position="140"/>
    </location>
</feature>
<dbReference type="SUPFAM" id="SSF51735">
    <property type="entry name" value="NAD(P)-binding Rossmann-fold domains"/>
    <property type="match status" value="1"/>
</dbReference>
<dbReference type="Gene3D" id="3.30.360.10">
    <property type="entry name" value="Dihydrodipicolinate Reductase, domain 2"/>
    <property type="match status" value="1"/>
</dbReference>
<evidence type="ECO:0000259" key="1">
    <source>
        <dbReference type="Pfam" id="PF03435"/>
    </source>
</evidence>
<protein>
    <submittedName>
        <fullName evidence="2">Saccharopine dehydrogenase</fullName>
    </submittedName>
</protein>
<dbReference type="AlphaFoldDB" id="A0A964UIX1"/>
<dbReference type="InterPro" id="IPR036291">
    <property type="entry name" value="NAD(P)-bd_dom_sf"/>
</dbReference>
<dbReference type="InterPro" id="IPR005097">
    <property type="entry name" value="Sacchrp_dh_NADP-bd"/>
</dbReference>
<name>A0A964UIX1_9ACTN</name>
<reference evidence="2" key="1">
    <citation type="submission" date="2020-01" db="EMBL/GenBank/DDBJ databases">
        <title>Whole-genome analyses of novel actinobacteria.</title>
        <authorList>
            <person name="Sahin N."/>
        </authorList>
    </citation>
    <scope>NUCLEOTIDE SEQUENCE</scope>
    <source>
        <strain evidence="2">YC537</strain>
    </source>
</reference>
<evidence type="ECO:0000313" key="2">
    <source>
        <dbReference type="EMBL" id="NBE49994.1"/>
    </source>
</evidence>
<dbReference type="PANTHER" id="PTHR43796:SF2">
    <property type="entry name" value="CARBOXYNORSPERMIDINE SYNTHASE"/>
    <property type="match status" value="1"/>
</dbReference>
<accession>A0A964UIX1</accession>